<evidence type="ECO:0000313" key="2">
    <source>
        <dbReference type="EMBL" id="SDZ97753.1"/>
    </source>
</evidence>
<organism evidence="2 3">
    <name type="scientific">Haloplanus vescus</name>
    <dbReference type="NCBI Taxonomy" id="555874"/>
    <lineage>
        <taxon>Archaea</taxon>
        <taxon>Methanobacteriati</taxon>
        <taxon>Methanobacteriota</taxon>
        <taxon>Stenosarchaea group</taxon>
        <taxon>Halobacteria</taxon>
        <taxon>Halobacteriales</taxon>
        <taxon>Haloferacaceae</taxon>
        <taxon>Haloplanus</taxon>
    </lineage>
</organism>
<dbReference type="Proteomes" id="UP000236755">
    <property type="component" value="Unassembled WGS sequence"/>
</dbReference>
<proteinExistence type="predicted"/>
<dbReference type="STRING" id="555874.SAMN04488065_1517"/>
<evidence type="ECO:0000259" key="1">
    <source>
        <dbReference type="Pfam" id="PF26408"/>
    </source>
</evidence>
<feature type="domain" description="DUF8106" evidence="1">
    <location>
        <begin position="17"/>
        <end position="59"/>
    </location>
</feature>
<accession>A0A1H3XEJ2</accession>
<name>A0A1H3XEJ2_9EURY</name>
<evidence type="ECO:0000313" key="3">
    <source>
        <dbReference type="Proteomes" id="UP000236755"/>
    </source>
</evidence>
<dbReference type="OrthoDB" id="209680at2157"/>
<keyword evidence="3" id="KW-1185">Reference proteome</keyword>
<sequence length="92" mass="10275">MAPHTAPSPASVDARPRKATLFCPECGHASPVDGDWAVRTLGNSRRLRCPECQAVVDERRRSRDEAPAVEQCVDAWRRYWSAWARLVADATL</sequence>
<protein>
    <recommendedName>
        <fullName evidence="1">DUF8106 domain-containing protein</fullName>
    </recommendedName>
</protein>
<dbReference type="InterPro" id="IPR058419">
    <property type="entry name" value="DUF8106"/>
</dbReference>
<dbReference type="AlphaFoldDB" id="A0A1H3XEJ2"/>
<dbReference type="EMBL" id="FNQT01000001">
    <property type="protein sequence ID" value="SDZ97753.1"/>
    <property type="molecule type" value="Genomic_DNA"/>
</dbReference>
<gene>
    <name evidence="2" type="ORF">SAMN04488065_1517</name>
</gene>
<dbReference type="RefSeq" id="WP_092633446.1">
    <property type="nucleotide sequence ID" value="NZ_FNQT01000001.1"/>
</dbReference>
<dbReference type="Pfam" id="PF26408">
    <property type="entry name" value="DUF8106"/>
    <property type="match status" value="1"/>
</dbReference>
<reference evidence="2 3" key="1">
    <citation type="submission" date="2016-10" db="EMBL/GenBank/DDBJ databases">
        <authorList>
            <person name="de Groot N.N."/>
        </authorList>
    </citation>
    <scope>NUCLEOTIDE SEQUENCE [LARGE SCALE GENOMIC DNA]</scope>
    <source>
        <strain evidence="2 3">CGMCC 1.8712</strain>
    </source>
</reference>